<accession>A0A8D5UGX4</accession>
<evidence type="ECO:0000313" key="3">
    <source>
        <dbReference type="Proteomes" id="UP000677436"/>
    </source>
</evidence>
<dbReference type="EMBL" id="AP024601">
    <property type="protein sequence ID" value="BCU82044.1"/>
    <property type="molecule type" value="Genomic_DNA"/>
</dbReference>
<dbReference type="AlphaFoldDB" id="A0A8D5UGX4"/>
<dbReference type="NCBIfam" id="TIGR02888">
    <property type="entry name" value="spore_YlmC_YmxH"/>
    <property type="match status" value="1"/>
</dbReference>
<name>A0A8D5UGX4_9BACL</name>
<proteinExistence type="predicted"/>
<dbReference type="PANTHER" id="PTHR40061:SF1">
    <property type="entry name" value="SPORULATION PROTEIN YLMC-RELATED"/>
    <property type="match status" value="1"/>
</dbReference>
<dbReference type="Proteomes" id="UP000677436">
    <property type="component" value="Chromosome"/>
</dbReference>
<reference evidence="2" key="1">
    <citation type="journal article" date="2013" name="Int. J. Syst. Evol. Microbiol.">
        <title>Polycladomyces abyssicola gen. nov., sp. nov., a thermophilic filamentous bacterium isolated from hemipelagic sediment.</title>
        <authorList>
            <person name="Tsubouchi T."/>
            <person name="Shimane Y."/>
            <person name="Mori K."/>
            <person name="Usui K."/>
            <person name="Hiraki T."/>
            <person name="Tame A."/>
            <person name="Uematsu K."/>
            <person name="Maruyama T."/>
            <person name="Hatada Y."/>
        </authorList>
    </citation>
    <scope>NUCLEOTIDE SEQUENCE</scope>
    <source>
        <strain evidence="2">JIR-001</strain>
    </source>
</reference>
<evidence type="ECO:0000259" key="1">
    <source>
        <dbReference type="Pfam" id="PF05239"/>
    </source>
</evidence>
<reference evidence="2" key="2">
    <citation type="journal article" date="2021" name="Microbiol. Resour. Announc.">
        <title>Complete Genome Sequence of Polycladomyces abyssicola JIR-001T, Isolated from Hemipelagic Sediment in Deep Seawater.</title>
        <authorList>
            <person name="Tsubouchi T."/>
            <person name="Kaneko Y."/>
        </authorList>
    </citation>
    <scope>NUCLEOTIDE SEQUENCE</scope>
    <source>
        <strain evidence="2">JIR-001</strain>
    </source>
</reference>
<organism evidence="2 3">
    <name type="scientific">Polycladomyces abyssicola</name>
    <dbReference type="NCBI Taxonomy" id="1125966"/>
    <lineage>
        <taxon>Bacteria</taxon>
        <taxon>Bacillati</taxon>
        <taxon>Bacillota</taxon>
        <taxon>Bacilli</taxon>
        <taxon>Bacillales</taxon>
        <taxon>Thermoactinomycetaceae</taxon>
        <taxon>Polycladomyces</taxon>
    </lineage>
</organism>
<dbReference type="SUPFAM" id="SSF50346">
    <property type="entry name" value="PRC-barrel domain"/>
    <property type="match status" value="1"/>
</dbReference>
<dbReference type="KEGG" id="pabs:JIR001_18270"/>
<dbReference type="Pfam" id="PF05239">
    <property type="entry name" value="PRC"/>
    <property type="match status" value="1"/>
</dbReference>
<dbReference type="Gene3D" id="2.30.30.240">
    <property type="entry name" value="PRC-barrel domain"/>
    <property type="match status" value="1"/>
</dbReference>
<gene>
    <name evidence="2" type="ORF">JIR001_18270</name>
</gene>
<keyword evidence="3" id="KW-1185">Reference proteome</keyword>
<feature type="domain" description="PRC-barrel" evidence="1">
    <location>
        <begin position="1"/>
        <end position="78"/>
    </location>
</feature>
<dbReference type="InterPro" id="IPR011033">
    <property type="entry name" value="PRC_barrel-like_sf"/>
</dbReference>
<protein>
    <submittedName>
        <fullName evidence="2">Sporulation protein YlmC/YmxH</fullName>
    </submittedName>
</protein>
<dbReference type="RefSeq" id="WP_212772435.1">
    <property type="nucleotide sequence ID" value="NZ_AP024601.1"/>
</dbReference>
<dbReference type="PANTHER" id="PTHR40061">
    <property type="entry name" value="SPORULATION PROTEIN YLMC-RELATED"/>
    <property type="match status" value="1"/>
</dbReference>
<dbReference type="InterPro" id="IPR027275">
    <property type="entry name" value="PRC-brl_dom"/>
</dbReference>
<evidence type="ECO:0000313" key="2">
    <source>
        <dbReference type="EMBL" id="BCU82044.1"/>
    </source>
</evidence>
<dbReference type="InterPro" id="IPR014238">
    <property type="entry name" value="Spore_YlmC/YmxH"/>
</dbReference>
<sequence>MRWSELAGKELIDLQNGQRLGELGRADLLIDPQTGEIGSLLFPVGHSWFQRRQDMLTISWSRIRKIGPDMVIVDSVGERNSWYPGERGR</sequence>